<dbReference type="InterPro" id="IPR045266">
    <property type="entry name" value="DOH_DOMON"/>
</dbReference>
<dbReference type="InterPro" id="IPR000945">
    <property type="entry name" value="DBH-like"/>
</dbReference>
<dbReference type="Pfam" id="PF03351">
    <property type="entry name" value="DOMON"/>
    <property type="match status" value="1"/>
</dbReference>
<dbReference type="Gene3D" id="2.60.40.1210">
    <property type="entry name" value="Cellobiose dehydrogenase, cytochrome domain"/>
    <property type="match status" value="1"/>
</dbReference>
<dbReference type="SMART" id="SM00664">
    <property type="entry name" value="DoH"/>
    <property type="match status" value="1"/>
</dbReference>
<keyword evidence="3" id="KW-0503">Monooxygenase</keyword>
<dbReference type="Proteomes" id="UP000198287">
    <property type="component" value="Unassembled WGS sequence"/>
</dbReference>
<protein>
    <submittedName>
        <fullName evidence="3">DBH-like monooxygenase protein 2</fullName>
    </submittedName>
</protein>
<name>A0A226EAT4_FOLCA</name>
<organism evidence="3 4">
    <name type="scientific">Folsomia candida</name>
    <name type="common">Springtail</name>
    <dbReference type="NCBI Taxonomy" id="158441"/>
    <lineage>
        <taxon>Eukaryota</taxon>
        <taxon>Metazoa</taxon>
        <taxon>Ecdysozoa</taxon>
        <taxon>Arthropoda</taxon>
        <taxon>Hexapoda</taxon>
        <taxon>Collembola</taxon>
        <taxon>Entomobryomorpha</taxon>
        <taxon>Isotomoidea</taxon>
        <taxon>Isotomidae</taxon>
        <taxon>Proisotominae</taxon>
        <taxon>Folsomia</taxon>
    </lineage>
</organism>
<dbReference type="AlphaFoldDB" id="A0A226EAT4"/>
<gene>
    <name evidence="3" type="ORF">Fcan01_10888</name>
</gene>
<comment type="caution">
    <text evidence="3">The sequence shown here is derived from an EMBL/GenBank/DDBJ whole genome shotgun (WGS) entry which is preliminary data.</text>
</comment>
<keyword evidence="1" id="KW-0732">Signal</keyword>
<dbReference type="SUPFAM" id="SSF49344">
    <property type="entry name" value="CBD9-like"/>
    <property type="match status" value="1"/>
</dbReference>
<dbReference type="OMA" id="HVIWAYT"/>
<dbReference type="GO" id="GO:0005615">
    <property type="term" value="C:extracellular space"/>
    <property type="evidence" value="ECO:0007669"/>
    <property type="project" value="TreeGrafter"/>
</dbReference>
<keyword evidence="3" id="KW-0560">Oxidoreductase</keyword>
<dbReference type="InterPro" id="IPR005018">
    <property type="entry name" value="DOMON_domain"/>
</dbReference>
<feature type="domain" description="DOMON" evidence="2">
    <location>
        <begin position="31"/>
        <end position="149"/>
    </location>
</feature>
<accession>A0A226EAT4</accession>
<dbReference type="GO" id="GO:0006589">
    <property type="term" value="P:octopamine biosynthetic process"/>
    <property type="evidence" value="ECO:0007669"/>
    <property type="project" value="TreeGrafter"/>
</dbReference>
<evidence type="ECO:0000259" key="2">
    <source>
        <dbReference type="PROSITE" id="PS50836"/>
    </source>
</evidence>
<dbReference type="PANTHER" id="PTHR10157">
    <property type="entry name" value="DOPAMINE BETA HYDROXYLASE RELATED"/>
    <property type="match status" value="1"/>
</dbReference>
<dbReference type="EMBL" id="LNIX01000005">
    <property type="protein sequence ID" value="OXA53921.1"/>
    <property type="molecule type" value="Genomic_DNA"/>
</dbReference>
<evidence type="ECO:0000256" key="1">
    <source>
        <dbReference type="SAM" id="SignalP"/>
    </source>
</evidence>
<dbReference type="CDD" id="cd09631">
    <property type="entry name" value="DOMON_DOH"/>
    <property type="match status" value="1"/>
</dbReference>
<dbReference type="GO" id="GO:0042421">
    <property type="term" value="P:norepinephrine biosynthetic process"/>
    <property type="evidence" value="ECO:0007669"/>
    <property type="project" value="TreeGrafter"/>
</dbReference>
<feature type="non-terminal residue" evidence="3">
    <location>
        <position position="172"/>
    </location>
</feature>
<dbReference type="GO" id="GO:0004500">
    <property type="term" value="F:dopamine beta-monooxygenase activity"/>
    <property type="evidence" value="ECO:0007669"/>
    <property type="project" value="InterPro"/>
</dbReference>
<keyword evidence="4" id="KW-1185">Reference proteome</keyword>
<sequence length="172" mass="18360">MESTKLFIFATLLVSALGGIVPHRAVVPINDGKYLLETRVTLTGILTVKVTVESKGWVGWGISPTGAMSGSDMVIGGFNEATGESYIGDRYSTGPGIPVLDTIQNVELISASENATHTILEFSRAVDTGDVEQDLKVENAVQYIVWATGETDDLGYHGQVNRGSIQLNLMDG</sequence>
<proteinExistence type="predicted"/>
<dbReference type="GO" id="GO:0042420">
    <property type="term" value="P:dopamine catabolic process"/>
    <property type="evidence" value="ECO:0007669"/>
    <property type="project" value="TreeGrafter"/>
</dbReference>
<feature type="chain" id="PRO_5013370780" evidence="1">
    <location>
        <begin position="19"/>
        <end position="172"/>
    </location>
</feature>
<dbReference type="GO" id="GO:0030667">
    <property type="term" value="C:secretory granule membrane"/>
    <property type="evidence" value="ECO:0007669"/>
    <property type="project" value="TreeGrafter"/>
</dbReference>
<evidence type="ECO:0000313" key="3">
    <source>
        <dbReference type="EMBL" id="OXA53921.1"/>
    </source>
</evidence>
<dbReference type="OrthoDB" id="19261at2759"/>
<evidence type="ECO:0000313" key="4">
    <source>
        <dbReference type="Proteomes" id="UP000198287"/>
    </source>
</evidence>
<dbReference type="PROSITE" id="PS50836">
    <property type="entry name" value="DOMON"/>
    <property type="match status" value="1"/>
</dbReference>
<reference evidence="3 4" key="1">
    <citation type="submission" date="2015-12" db="EMBL/GenBank/DDBJ databases">
        <title>The genome of Folsomia candida.</title>
        <authorList>
            <person name="Faddeeva A."/>
            <person name="Derks M.F."/>
            <person name="Anvar Y."/>
            <person name="Smit S."/>
            <person name="Van Straalen N."/>
            <person name="Roelofs D."/>
        </authorList>
    </citation>
    <scope>NUCLEOTIDE SEQUENCE [LARGE SCALE GENOMIC DNA]</scope>
    <source>
        <strain evidence="3 4">VU population</strain>
        <tissue evidence="3">Whole body</tissue>
    </source>
</reference>
<feature type="signal peptide" evidence="1">
    <location>
        <begin position="1"/>
        <end position="18"/>
    </location>
</feature>
<dbReference type="PANTHER" id="PTHR10157:SF23">
    <property type="entry name" value="MOXD1 HOMOLOG 1"/>
    <property type="match status" value="1"/>
</dbReference>